<evidence type="ECO:0000256" key="1">
    <source>
        <dbReference type="SAM" id="MobiDB-lite"/>
    </source>
</evidence>
<reference evidence="2 3" key="1">
    <citation type="journal article" date="2022" name="G3 (Bethesda)">
        <title>Whole-genome sequence and methylome profiling of the almond [Prunus dulcis (Mill.) D.A. Webb] cultivar 'Nonpareil'.</title>
        <authorList>
            <person name="D'Amico-Willman K.M."/>
            <person name="Ouma W.Z."/>
            <person name="Meulia T."/>
            <person name="Sideli G.M."/>
            <person name="Gradziel T.M."/>
            <person name="Fresnedo-Ramirez J."/>
        </authorList>
    </citation>
    <scope>NUCLEOTIDE SEQUENCE [LARGE SCALE GENOMIC DNA]</scope>
    <source>
        <strain evidence="2">Clone GOH B32 T37-40</strain>
    </source>
</reference>
<dbReference type="Proteomes" id="UP001054821">
    <property type="component" value="Chromosome 2"/>
</dbReference>
<keyword evidence="3" id="KW-1185">Reference proteome</keyword>
<organism evidence="2 3">
    <name type="scientific">Prunus dulcis</name>
    <name type="common">Almond</name>
    <name type="synonym">Amygdalus dulcis</name>
    <dbReference type="NCBI Taxonomy" id="3755"/>
    <lineage>
        <taxon>Eukaryota</taxon>
        <taxon>Viridiplantae</taxon>
        <taxon>Streptophyta</taxon>
        <taxon>Embryophyta</taxon>
        <taxon>Tracheophyta</taxon>
        <taxon>Spermatophyta</taxon>
        <taxon>Magnoliopsida</taxon>
        <taxon>eudicotyledons</taxon>
        <taxon>Gunneridae</taxon>
        <taxon>Pentapetalae</taxon>
        <taxon>rosids</taxon>
        <taxon>fabids</taxon>
        <taxon>Rosales</taxon>
        <taxon>Rosaceae</taxon>
        <taxon>Amygdaloideae</taxon>
        <taxon>Amygdaleae</taxon>
        <taxon>Prunus</taxon>
    </lineage>
</organism>
<protein>
    <submittedName>
        <fullName evidence="2">Uncharacterized protein</fullName>
    </submittedName>
</protein>
<dbReference type="EMBL" id="JAJFAZ020000002">
    <property type="protein sequence ID" value="KAI5344440.1"/>
    <property type="molecule type" value="Genomic_DNA"/>
</dbReference>
<accession>A0AAD4ZFW8</accession>
<feature type="region of interest" description="Disordered" evidence="1">
    <location>
        <begin position="1"/>
        <end position="40"/>
    </location>
</feature>
<comment type="caution">
    <text evidence="2">The sequence shown here is derived from an EMBL/GenBank/DDBJ whole genome shotgun (WGS) entry which is preliminary data.</text>
</comment>
<proteinExistence type="predicted"/>
<dbReference type="AlphaFoldDB" id="A0AAD4ZFW8"/>
<name>A0AAD4ZFW8_PRUDU</name>
<evidence type="ECO:0000313" key="2">
    <source>
        <dbReference type="EMBL" id="KAI5344440.1"/>
    </source>
</evidence>
<gene>
    <name evidence="2" type="ORF">L3X38_012317</name>
</gene>
<evidence type="ECO:0000313" key="3">
    <source>
        <dbReference type="Proteomes" id="UP001054821"/>
    </source>
</evidence>
<sequence>MRGMGRRPTAGCGSSGGSTLGQEGSDDPLEGWKLGKGVHGSPLGQHLEAPLYAHNVLDEMPCAAALRLAPPLFPSFQNFYTKPPWLHNPGSATVREGGAAAGMA</sequence>